<organism evidence="1 2">
    <name type="scientific">Entamoeba invadens IP1</name>
    <dbReference type="NCBI Taxonomy" id="370355"/>
    <lineage>
        <taxon>Eukaryota</taxon>
        <taxon>Amoebozoa</taxon>
        <taxon>Evosea</taxon>
        <taxon>Archamoebae</taxon>
        <taxon>Mastigamoebida</taxon>
        <taxon>Entamoebidae</taxon>
        <taxon>Entamoeba</taxon>
    </lineage>
</organism>
<gene>
    <name evidence="1" type="ORF">EIN_467930</name>
</gene>
<dbReference type="RefSeq" id="XP_004183025.1">
    <property type="nucleotide sequence ID" value="XM_004182977.1"/>
</dbReference>
<dbReference type="KEGG" id="eiv:EIN_467930"/>
<reference evidence="1 2" key="1">
    <citation type="submission" date="2012-10" db="EMBL/GenBank/DDBJ databases">
        <authorList>
            <person name="Zafar N."/>
            <person name="Inman J."/>
            <person name="Hall N."/>
            <person name="Lorenzi H."/>
            <person name="Caler E."/>
        </authorList>
    </citation>
    <scope>NUCLEOTIDE SEQUENCE [LARGE SCALE GENOMIC DNA]</scope>
    <source>
        <strain evidence="1 2">IP1</strain>
    </source>
</reference>
<protein>
    <recommendedName>
        <fullName evidence="3">TLDc domain-containing protein</fullName>
    </recommendedName>
</protein>
<dbReference type="VEuPathDB" id="AmoebaDB:EIN_467930"/>
<evidence type="ECO:0008006" key="3">
    <source>
        <dbReference type="Google" id="ProtNLM"/>
    </source>
</evidence>
<evidence type="ECO:0000313" key="1">
    <source>
        <dbReference type="EMBL" id="ELP83679.1"/>
    </source>
</evidence>
<dbReference type="EMBL" id="KB207240">
    <property type="protein sequence ID" value="ELP83679.1"/>
    <property type="molecule type" value="Genomic_DNA"/>
</dbReference>
<dbReference type="GeneID" id="14882743"/>
<name>A0A0A1TUI1_ENTIV</name>
<keyword evidence="2" id="KW-1185">Reference proteome</keyword>
<dbReference type="Proteomes" id="UP000014680">
    <property type="component" value="Unassembled WGS sequence"/>
</dbReference>
<accession>A0A0A1TUI1</accession>
<dbReference type="AlphaFoldDB" id="A0A0A1TUI1"/>
<proteinExistence type="predicted"/>
<sequence>MESEVIQLKSQIDKLKTIVYAVCEKYADLETRVNDTASRQDTTEINLKNISSDFYTNRVLFPEKRTNPELCPTKTKPLQTPPLLLPQSFDLNKSFSQLPDSETSEVFNKSSSLLSMRVPLMNVPVNFDITVSVSSNSPPTLSGPNVYFIDSMASEGVTATMFCKLHEWCGASSYHLYFDSRIGPIEDDTLNKAVGVDWDKTAKQTKKRVLYLFVTSDGYVFGTTHRRVGKTEDSTTKVVMDDADSFIFSLINPTKTAMKVIPKYTLTTDLYQNNHNYFINCAFSLKRNETKELEGMFSTNFSTYFKTEKVVQHGEDAYFLMNSPNKFIVKRVIIFYYEK</sequence>
<dbReference type="OrthoDB" id="27839at2759"/>
<evidence type="ECO:0000313" key="2">
    <source>
        <dbReference type="Proteomes" id="UP000014680"/>
    </source>
</evidence>